<organism evidence="2 3">
    <name type="scientific">Pseudogracilibacillus auburnensis</name>
    <dbReference type="NCBI Taxonomy" id="1494959"/>
    <lineage>
        <taxon>Bacteria</taxon>
        <taxon>Bacillati</taxon>
        <taxon>Bacillota</taxon>
        <taxon>Bacilli</taxon>
        <taxon>Bacillales</taxon>
        <taxon>Bacillaceae</taxon>
        <taxon>Pseudogracilibacillus</taxon>
    </lineage>
</organism>
<accession>A0A2V3VPN9</accession>
<evidence type="ECO:0000313" key="3">
    <source>
        <dbReference type="Proteomes" id="UP000247978"/>
    </source>
</evidence>
<sequence>MFGIEKISTNEERMALIISTFIFDYLYSIIAFNDALQQPLRLLLFAALSQMDDLEEHKLYII</sequence>
<evidence type="ECO:0000313" key="2">
    <source>
        <dbReference type="EMBL" id="PXW83817.1"/>
    </source>
</evidence>
<name>A0A2V3VPN9_9BACI</name>
<feature type="transmembrane region" description="Helical" evidence="1">
    <location>
        <begin position="14"/>
        <end position="32"/>
    </location>
</feature>
<dbReference type="EMBL" id="QJJQ01000014">
    <property type="protein sequence ID" value="PXW83817.1"/>
    <property type="molecule type" value="Genomic_DNA"/>
</dbReference>
<proteinExistence type="predicted"/>
<dbReference type="AlphaFoldDB" id="A0A2V3VPN9"/>
<keyword evidence="1" id="KW-0472">Membrane</keyword>
<comment type="caution">
    <text evidence="2">The sequence shown here is derived from an EMBL/GenBank/DDBJ whole genome shotgun (WGS) entry which is preliminary data.</text>
</comment>
<keyword evidence="3" id="KW-1185">Reference proteome</keyword>
<gene>
    <name evidence="2" type="ORF">DFR56_114102</name>
</gene>
<dbReference type="Proteomes" id="UP000247978">
    <property type="component" value="Unassembled WGS sequence"/>
</dbReference>
<reference evidence="2 3" key="1">
    <citation type="submission" date="2018-05" db="EMBL/GenBank/DDBJ databases">
        <title>Genomic Encyclopedia of Type Strains, Phase IV (KMG-IV): sequencing the most valuable type-strain genomes for metagenomic binning, comparative biology and taxonomic classification.</title>
        <authorList>
            <person name="Goeker M."/>
        </authorList>
    </citation>
    <scope>NUCLEOTIDE SEQUENCE [LARGE SCALE GENOMIC DNA]</scope>
    <source>
        <strain evidence="2 3">DSM 28556</strain>
    </source>
</reference>
<keyword evidence="1" id="KW-0812">Transmembrane</keyword>
<keyword evidence="1" id="KW-1133">Transmembrane helix</keyword>
<evidence type="ECO:0000256" key="1">
    <source>
        <dbReference type="SAM" id="Phobius"/>
    </source>
</evidence>
<protein>
    <submittedName>
        <fullName evidence="2">Uncharacterized protein</fullName>
    </submittedName>
</protein>